<gene>
    <name evidence="3" type="ORF">Snoj_38060</name>
</gene>
<feature type="compositionally biased region" description="Low complexity" evidence="1">
    <location>
        <begin position="37"/>
        <end position="80"/>
    </location>
</feature>
<organism evidence="3 4">
    <name type="scientific">Streptomyces nojiriensis</name>
    <dbReference type="NCBI Taxonomy" id="66374"/>
    <lineage>
        <taxon>Bacteria</taxon>
        <taxon>Bacillati</taxon>
        <taxon>Actinomycetota</taxon>
        <taxon>Actinomycetes</taxon>
        <taxon>Kitasatosporales</taxon>
        <taxon>Streptomycetaceae</taxon>
        <taxon>Streptomyces</taxon>
    </lineage>
</organism>
<dbReference type="GeneID" id="95588141"/>
<evidence type="ECO:0000256" key="1">
    <source>
        <dbReference type="SAM" id="MobiDB-lite"/>
    </source>
</evidence>
<feature type="chain" id="PRO_5046731763" description="Lipoprotein" evidence="2">
    <location>
        <begin position="23"/>
        <end position="152"/>
    </location>
</feature>
<evidence type="ECO:0000313" key="4">
    <source>
        <dbReference type="Proteomes" id="UP000613974"/>
    </source>
</evidence>
<dbReference type="EMBL" id="BNEC01000005">
    <property type="protein sequence ID" value="GHI69888.1"/>
    <property type="molecule type" value="Genomic_DNA"/>
</dbReference>
<name>A0ABQ3SP20_9ACTN</name>
<comment type="caution">
    <text evidence="3">The sequence shown here is derived from an EMBL/GenBank/DDBJ whole genome shotgun (WGS) entry which is preliminary data.</text>
</comment>
<feature type="signal peptide" evidence="2">
    <location>
        <begin position="1"/>
        <end position="22"/>
    </location>
</feature>
<dbReference type="PROSITE" id="PS51257">
    <property type="entry name" value="PROKAR_LIPOPROTEIN"/>
    <property type="match status" value="1"/>
</dbReference>
<keyword evidence="4" id="KW-1185">Reference proteome</keyword>
<reference evidence="4" key="1">
    <citation type="submission" date="2023-07" db="EMBL/GenBank/DDBJ databases">
        <title>Whole genome shotgun sequence of Streptomyces nojiriensis NBRC 13794.</title>
        <authorList>
            <person name="Komaki H."/>
            <person name="Tamura T."/>
        </authorList>
    </citation>
    <scope>NUCLEOTIDE SEQUENCE [LARGE SCALE GENOMIC DNA]</scope>
    <source>
        <strain evidence="4">NBRC 13794</strain>
    </source>
</reference>
<evidence type="ECO:0000256" key="2">
    <source>
        <dbReference type="SAM" id="SignalP"/>
    </source>
</evidence>
<feature type="compositionally biased region" description="Basic and acidic residues" evidence="1">
    <location>
        <begin position="84"/>
        <end position="98"/>
    </location>
</feature>
<evidence type="ECO:0008006" key="5">
    <source>
        <dbReference type="Google" id="ProtNLM"/>
    </source>
</evidence>
<proteinExistence type="predicted"/>
<dbReference type="RefSeq" id="WP_189742613.1">
    <property type="nucleotide sequence ID" value="NZ_BMRL01000011.1"/>
</dbReference>
<keyword evidence="2" id="KW-0732">Signal</keyword>
<sequence>MQLRRAVPLSLVVLLASTGCVSVGPHDPAPAPVRGSVPPAEAPEVPTPLALPLGALPEAATPAPGAARDPDGADGADAAPRPAPRPDPEPEPSRERAAKAAPPPRRKRVPGPATAHPRRRPAPPPRLDQLCAAAEGAVPPSIVDLCLRQYGR</sequence>
<accession>A0ABQ3SP20</accession>
<feature type="region of interest" description="Disordered" evidence="1">
    <location>
        <begin position="32"/>
        <end position="138"/>
    </location>
</feature>
<evidence type="ECO:0000313" key="3">
    <source>
        <dbReference type="EMBL" id="GHI69888.1"/>
    </source>
</evidence>
<protein>
    <recommendedName>
        <fullName evidence="5">Lipoprotein</fullName>
    </recommendedName>
</protein>
<dbReference type="Proteomes" id="UP000613974">
    <property type="component" value="Unassembled WGS sequence"/>
</dbReference>